<accession>V6M3X7</accession>
<dbReference type="InterPro" id="IPR052044">
    <property type="entry name" value="PKS_Associated_Protein"/>
</dbReference>
<dbReference type="PANTHER" id="PTHR36114:SF1">
    <property type="entry name" value="16.7 KDA PROTEIN IN WHIE LOCUS"/>
    <property type="match status" value="1"/>
</dbReference>
<dbReference type="EMBL" id="AYJU01000017">
    <property type="protein sequence ID" value="EST53331.1"/>
    <property type="molecule type" value="Genomic_DNA"/>
</dbReference>
<dbReference type="eggNOG" id="COG0662">
    <property type="taxonomic scope" value="Bacteria"/>
</dbReference>
<dbReference type="AlphaFoldDB" id="V6M3X7"/>
<dbReference type="PATRIC" id="fig|1408254.3.peg.4137"/>
<dbReference type="Pfam" id="PF07883">
    <property type="entry name" value="Cupin_2"/>
    <property type="match status" value="1"/>
</dbReference>
<feature type="domain" description="Cupin type-2" evidence="1">
    <location>
        <begin position="39"/>
        <end position="96"/>
    </location>
</feature>
<dbReference type="InterPro" id="IPR011051">
    <property type="entry name" value="RmlC_Cupin_sf"/>
</dbReference>
<organism evidence="2 3">
    <name type="scientific">Brevibacillus panacihumi W25</name>
    <dbReference type="NCBI Taxonomy" id="1408254"/>
    <lineage>
        <taxon>Bacteria</taxon>
        <taxon>Bacillati</taxon>
        <taxon>Bacillota</taxon>
        <taxon>Bacilli</taxon>
        <taxon>Bacillales</taxon>
        <taxon>Paenibacillaceae</taxon>
        <taxon>Brevibacillus</taxon>
    </lineage>
</organism>
<proteinExistence type="predicted"/>
<reference evidence="2 3" key="1">
    <citation type="journal article" date="2014" name="Genome Announc.">
        <title>Draft Genome Sequence of Brevibacillus panacihumi Strain W25, a Halotolerant Hydrocarbon-Degrading Bacterium.</title>
        <authorList>
            <person name="Wang X."/>
            <person name="Jin D."/>
            <person name="Zhou L."/>
            <person name="Wu L."/>
            <person name="An W."/>
            <person name="Chen Y."/>
            <person name="Zhao L."/>
        </authorList>
    </citation>
    <scope>NUCLEOTIDE SEQUENCE [LARGE SCALE GENOMIC DNA]</scope>
    <source>
        <strain evidence="2 3">W25</strain>
    </source>
</reference>
<evidence type="ECO:0000259" key="1">
    <source>
        <dbReference type="Pfam" id="PF07883"/>
    </source>
</evidence>
<dbReference type="CDD" id="cd02226">
    <property type="entry name" value="cupin_YdbB-like"/>
    <property type="match status" value="1"/>
</dbReference>
<sequence length="120" mass="14105">MLEKVNLKQKFSLFHEYWSPRIAGEINDSYVKLAKFKGEFVWHHHEHEDELFLVVKGRLLIKFRDRDVWLEEGEFLIVPKGVEHMPVAEEEAHVLLLEPKTTLNTGNQVNERTVSDLPTI</sequence>
<dbReference type="RefSeq" id="WP_023558008.1">
    <property type="nucleotide sequence ID" value="NZ_KI629785.1"/>
</dbReference>
<dbReference type="GO" id="GO:0016853">
    <property type="term" value="F:isomerase activity"/>
    <property type="evidence" value="ECO:0007669"/>
    <property type="project" value="UniProtKB-KW"/>
</dbReference>
<comment type="caution">
    <text evidence="2">The sequence shown here is derived from an EMBL/GenBank/DDBJ whole genome shotgun (WGS) entry which is preliminary data.</text>
</comment>
<dbReference type="Gene3D" id="2.60.120.10">
    <property type="entry name" value="Jelly Rolls"/>
    <property type="match status" value="1"/>
</dbReference>
<dbReference type="HOGENOM" id="CLU_131430_1_0_9"/>
<keyword evidence="3" id="KW-1185">Reference proteome</keyword>
<keyword evidence="2" id="KW-0413">Isomerase</keyword>
<name>V6M3X7_9BACL</name>
<dbReference type="PANTHER" id="PTHR36114">
    <property type="entry name" value="16.7 KDA PROTEIN IN WHIE LOCUS"/>
    <property type="match status" value="1"/>
</dbReference>
<protein>
    <submittedName>
        <fullName evidence="2">Mannose-6-phosphate isomerase</fullName>
    </submittedName>
</protein>
<dbReference type="SUPFAM" id="SSF51182">
    <property type="entry name" value="RmlC-like cupins"/>
    <property type="match status" value="1"/>
</dbReference>
<gene>
    <name evidence="2" type="ORF">T458_21085</name>
</gene>
<evidence type="ECO:0000313" key="2">
    <source>
        <dbReference type="EMBL" id="EST53331.1"/>
    </source>
</evidence>
<dbReference type="STRING" id="1408254.T458_21085"/>
<dbReference type="InterPro" id="IPR013096">
    <property type="entry name" value="Cupin_2"/>
</dbReference>
<evidence type="ECO:0000313" key="3">
    <source>
        <dbReference type="Proteomes" id="UP000017973"/>
    </source>
</evidence>
<dbReference type="Proteomes" id="UP000017973">
    <property type="component" value="Unassembled WGS sequence"/>
</dbReference>
<dbReference type="InterPro" id="IPR014710">
    <property type="entry name" value="RmlC-like_jellyroll"/>
</dbReference>